<gene>
    <name evidence="3" type="ORF">C4900_14765</name>
</gene>
<feature type="domain" description="Peptidoglycan binding-like" evidence="2">
    <location>
        <begin position="115"/>
        <end position="156"/>
    </location>
</feature>
<dbReference type="InterPro" id="IPR002477">
    <property type="entry name" value="Peptidoglycan-bd-like"/>
</dbReference>
<sequence length="158" mass="17683">MAPRGTAATRCADRCARGPWCVPRFSEHAASKRTVHASPLHRIIRDTRAARYRHCRGPADRCLCPRRRACGAPDGGHERPHARTSHCRERAHDRRRRARRESLGQSNPGVFKSRGARPPAVDGKIDTATHAALKRFQKTQGLQMTGRVNKATWRALGL</sequence>
<dbReference type="Pfam" id="PF01471">
    <property type="entry name" value="PG_binding_1"/>
    <property type="match status" value="1"/>
</dbReference>
<feature type="compositionally biased region" description="Basic and acidic residues" evidence="1">
    <location>
        <begin position="75"/>
        <end position="92"/>
    </location>
</feature>
<organism evidence="3 4">
    <name type="scientific">Acidiferrobacter thiooxydans</name>
    <dbReference type="NCBI Taxonomy" id="163359"/>
    <lineage>
        <taxon>Bacteria</taxon>
        <taxon>Pseudomonadati</taxon>
        <taxon>Pseudomonadota</taxon>
        <taxon>Gammaproteobacteria</taxon>
        <taxon>Acidiferrobacterales</taxon>
        <taxon>Acidiferrobacteraceae</taxon>
        <taxon>Acidiferrobacter</taxon>
    </lineage>
</organism>
<dbReference type="Gene3D" id="1.10.101.10">
    <property type="entry name" value="PGBD-like superfamily/PGBD"/>
    <property type="match status" value="1"/>
</dbReference>
<dbReference type="OrthoDB" id="5620138at2"/>
<dbReference type="AlphaFoldDB" id="A0A368HF31"/>
<accession>A0A368HF31</accession>
<comment type="caution">
    <text evidence="3">The sequence shown here is derived from an EMBL/GenBank/DDBJ whole genome shotgun (WGS) entry which is preliminary data.</text>
</comment>
<dbReference type="SUPFAM" id="SSF47090">
    <property type="entry name" value="PGBD-like"/>
    <property type="match status" value="1"/>
</dbReference>
<feature type="region of interest" description="Disordered" evidence="1">
    <location>
        <begin position="71"/>
        <end position="123"/>
    </location>
</feature>
<dbReference type="InterPro" id="IPR036365">
    <property type="entry name" value="PGBD-like_sf"/>
</dbReference>
<keyword evidence="4" id="KW-1185">Reference proteome</keyword>
<dbReference type="InterPro" id="IPR036366">
    <property type="entry name" value="PGBDSf"/>
</dbReference>
<dbReference type="EMBL" id="PSYR01000002">
    <property type="protein sequence ID" value="RCN56988.1"/>
    <property type="molecule type" value="Genomic_DNA"/>
</dbReference>
<evidence type="ECO:0000256" key="1">
    <source>
        <dbReference type="SAM" id="MobiDB-lite"/>
    </source>
</evidence>
<name>A0A368HF31_9GAMM</name>
<reference evidence="3 4" key="1">
    <citation type="submission" date="2018-02" db="EMBL/GenBank/DDBJ databases">
        <title>Insights into the biology of acidophilic members of the Acidiferrobacteraceae family derived from comparative genomic analyses.</title>
        <authorList>
            <person name="Issotta F."/>
            <person name="Thyssen C."/>
            <person name="Mena C."/>
            <person name="Moya A."/>
            <person name="Bellenberg S."/>
            <person name="Sproer C."/>
            <person name="Covarrubias P.C."/>
            <person name="Sand W."/>
            <person name="Quatrini R."/>
            <person name="Vera M."/>
        </authorList>
    </citation>
    <scope>NUCLEOTIDE SEQUENCE [LARGE SCALE GENOMIC DNA]</scope>
    <source>
        <strain evidence="4">m-1</strain>
    </source>
</reference>
<evidence type="ECO:0000313" key="4">
    <source>
        <dbReference type="Proteomes" id="UP000253250"/>
    </source>
</evidence>
<dbReference type="Proteomes" id="UP000253250">
    <property type="component" value="Unassembled WGS sequence"/>
</dbReference>
<proteinExistence type="predicted"/>
<evidence type="ECO:0000313" key="3">
    <source>
        <dbReference type="EMBL" id="RCN56988.1"/>
    </source>
</evidence>
<protein>
    <recommendedName>
        <fullName evidence="2">Peptidoglycan binding-like domain-containing protein</fullName>
    </recommendedName>
</protein>
<evidence type="ECO:0000259" key="2">
    <source>
        <dbReference type="Pfam" id="PF01471"/>
    </source>
</evidence>